<dbReference type="Proteomes" id="UP000091857">
    <property type="component" value="Chromosome 11"/>
</dbReference>
<name>A0ACB7GT83_MANES</name>
<dbReference type="EMBL" id="CM004397">
    <property type="protein sequence ID" value="KAG8643362.1"/>
    <property type="molecule type" value="Genomic_DNA"/>
</dbReference>
<accession>A0ACB7GT83</accession>
<reference evidence="2" key="1">
    <citation type="journal article" date="2016" name="Nat. Biotechnol.">
        <title>Sequencing wild and cultivated cassava and related species reveals extensive interspecific hybridization and genetic diversity.</title>
        <authorList>
            <person name="Bredeson J.V."/>
            <person name="Lyons J.B."/>
            <person name="Prochnik S.E."/>
            <person name="Wu G.A."/>
            <person name="Ha C.M."/>
            <person name="Edsinger-Gonzales E."/>
            <person name="Grimwood J."/>
            <person name="Schmutz J."/>
            <person name="Rabbi I.Y."/>
            <person name="Egesi C."/>
            <person name="Nauluvula P."/>
            <person name="Lebot V."/>
            <person name="Ndunguru J."/>
            <person name="Mkamilo G."/>
            <person name="Bart R.S."/>
            <person name="Setter T.L."/>
            <person name="Gleadow R.M."/>
            <person name="Kulakow P."/>
            <person name="Ferguson M.E."/>
            <person name="Rounsley S."/>
            <person name="Rokhsar D.S."/>
        </authorList>
    </citation>
    <scope>NUCLEOTIDE SEQUENCE [LARGE SCALE GENOMIC DNA]</scope>
    <source>
        <strain evidence="2">cv. AM560-2</strain>
    </source>
</reference>
<protein>
    <submittedName>
        <fullName evidence="1">Uncharacterized protein</fullName>
    </submittedName>
</protein>
<proteinExistence type="predicted"/>
<evidence type="ECO:0000313" key="1">
    <source>
        <dbReference type="EMBL" id="KAG8643362.1"/>
    </source>
</evidence>
<comment type="caution">
    <text evidence="1">The sequence shown here is derived from an EMBL/GenBank/DDBJ whole genome shotgun (WGS) entry which is preliminary data.</text>
</comment>
<sequence length="664" mass="75482">MRHLHHHRQHISITTSRRHYATKYTAKITSTSPTGRTLSAEVTLPLPSDPRGYPLPRRHLICKVTQILLQSHRNTTSHSRPSSSTLQIDTDPFFSLEEYLSSLSISLTPAEASEVLKSLNCPSLALKFFQFCPSLSPNFRHDAFTYSRLILVLSKSTLPDRVNLVRAVVSEMEKHGVRGTISTVNILIGFFGDTEDLDKSVALIEKWGLRMNGYTYKCLVQAYLRSHNSEKGFRVYLEMKRKGYKLDIFAYNMLLDALAKDEKVAEAYKVFEDMKRKYCEPDEYTYTIMIRMTGRIGKCDESLVLFEKMLDKGCSPNLVAYNTMIQALASSRMVDKTIFLFSKMIEKDCQPNEFTFSVILNLLATEGQLHKLDEVIELSRKYMKRSIYAYLVRTLSKLGHSSEAHRLFCKMWSYLDRGDRDACLSVLENLCGAGKIAEAIDMLSKIHEKGITTDTIMYNTVFSALGRLKQISHLHDLYANMKKDGPLPDLFTYNILISSFGRAGKVHEAIKIFEELENSDCKPDIISYNSLINCLGKNGDLDEAHMRFKEMQEKGFNPDVVTYSTLIECFGKTGKVEMACRLFDEMLASGCCPNIVTYNILLDCLERSGRTAEAVDLYAKLKQQGLTPDSITYSVLERLQSGSHAKVRLRRQNPITGWVVSPLR</sequence>
<evidence type="ECO:0000313" key="2">
    <source>
        <dbReference type="Proteomes" id="UP000091857"/>
    </source>
</evidence>
<gene>
    <name evidence="1" type="ORF">MANES_11G031901v8</name>
</gene>
<organism evidence="1 2">
    <name type="scientific">Manihot esculenta</name>
    <name type="common">Cassava</name>
    <name type="synonym">Jatropha manihot</name>
    <dbReference type="NCBI Taxonomy" id="3983"/>
    <lineage>
        <taxon>Eukaryota</taxon>
        <taxon>Viridiplantae</taxon>
        <taxon>Streptophyta</taxon>
        <taxon>Embryophyta</taxon>
        <taxon>Tracheophyta</taxon>
        <taxon>Spermatophyta</taxon>
        <taxon>Magnoliopsida</taxon>
        <taxon>eudicotyledons</taxon>
        <taxon>Gunneridae</taxon>
        <taxon>Pentapetalae</taxon>
        <taxon>rosids</taxon>
        <taxon>fabids</taxon>
        <taxon>Malpighiales</taxon>
        <taxon>Euphorbiaceae</taxon>
        <taxon>Crotonoideae</taxon>
        <taxon>Manihoteae</taxon>
        <taxon>Manihot</taxon>
    </lineage>
</organism>
<keyword evidence="2" id="KW-1185">Reference proteome</keyword>